<sequence>MKNLSIIVAMDRNGLIGNKNALPWPRLPADMKWFRSHTLNKSVIMGRKTFESIGKPLPHRENVVLSRSQDEIAGVVIAADLETALNLVQFEPIIIGGRAVYEASLPLVSRFIVTHIDGEFEGDTFFPSLDFASLAIESETNVEADTNNPFALRFVVYRKDTRTL</sequence>
<dbReference type="InterPro" id="IPR017925">
    <property type="entry name" value="DHFR_CS"/>
</dbReference>
<evidence type="ECO:0000313" key="11">
    <source>
        <dbReference type="Proteomes" id="UP000231333"/>
    </source>
</evidence>
<evidence type="ECO:0000256" key="3">
    <source>
        <dbReference type="ARBA" id="ARBA00012856"/>
    </source>
</evidence>
<dbReference type="AlphaFoldDB" id="A0A2H0QWY5"/>
<keyword evidence="6 7" id="KW-0560">Oxidoreductase</keyword>
<dbReference type="PANTHER" id="PTHR48069:SF3">
    <property type="entry name" value="DIHYDROFOLATE REDUCTASE"/>
    <property type="match status" value="1"/>
</dbReference>
<comment type="pathway">
    <text evidence="1 7">Cofactor biosynthesis; tetrahydrofolate biosynthesis; 5,6,7,8-tetrahydrofolate from 7,8-dihydrofolate: step 1/1.</text>
</comment>
<accession>A0A2H0QWY5</accession>
<evidence type="ECO:0000256" key="5">
    <source>
        <dbReference type="ARBA" id="ARBA00022857"/>
    </source>
</evidence>
<dbReference type="Pfam" id="PF00186">
    <property type="entry name" value="DHFR_1"/>
    <property type="match status" value="1"/>
</dbReference>
<evidence type="ECO:0000313" key="10">
    <source>
        <dbReference type="EMBL" id="PIR38781.1"/>
    </source>
</evidence>
<comment type="function">
    <text evidence="7">Key enzyme in folate metabolism. Catalyzes an essential reaction for de novo glycine and purine synthesis, and for DNA precursor synthesis.</text>
</comment>
<dbReference type="Gene3D" id="3.40.430.10">
    <property type="entry name" value="Dihydrofolate Reductase, subunit A"/>
    <property type="match status" value="1"/>
</dbReference>
<comment type="catalytic activity">
    <reaction evidence="7">
        <text>(6S)-5,6,7,8-tetrahydrofolate + NADP(+) = 7,8-dihydrofolate + NADPH + H(+)</text>
        <dbReference type="Rhea" id="RHEA:15009"/>
        <dbReference type="ChEBI" id="CHEBI:15378"/>
        <dbReference type="ChEBI" id="CHEBI:57451"/>
        <dbReference type="ChEBI" id="CHEBI:57453"/>
        <dbReference type="ChEBI" id="CHEBI:57783"/>
        <dbReference type="ChEBI" id="CHEBI:58349"/>
        <dbReference type="EC" id="1.5.1.3"/>
    </reaction>
</comment>
<evidence type="ECO:0000259" key="9">
    <source>
        <dbReference type="PROSITE" id="PS51330"/>
    </source>
</evidence>
<dbReference type="PROSITE" id="PS00075">
    <property type="entry name" value="DHFR_1"/>
    <property type="match status" value="1"/>
</dbReference>
<reference evidence="10 11" key="1">
    <citation type="submission" date="2017-09" db="EMBL/GenBank/DDBJ databases">
        <title>Depth-based differentiation of microbial function through sediment-hosted aquifers and enrichment of novel symbionts in the deep terrestrial subsurface.</title>
        <authorList>
            <person name="Probst A.J."/>
            <person name="Ladd B."/>
            <person name="Jarett J.K."/>
            <person name="Geller-Mcgrath D.E."/>
            <person name="Sieber C.M."/>
            <person name="Emerson J.B."/>
            <person name="Anantharaman K."/>
            <person name="Thomas B.C."/>
            <person name="Malmstrom R."/>
            <person name="Stieglmeier M."/>
            <person name="Klingl A."/>
            <person name="Woyke T."/>
            <person name="Ryan C.M."/>
            <person name="Banfield J.F."/>
        </authorList>
    </citation>
    <scope>NUCLEOTIDE SEQUENCE [LARGE SCALE GENOMIC DNA]</scope>
    <source>
        <strain evidence="10">CG10_big_fil_rev_8_21_14_0_10_42_12</strain>
    </source>
</reference>
<name>A0A2H0QWY5_9BACT</name>
<dbReference type="CDD" id="cd00209">
    <property type="entry name" value="DHFR"/>
    <property type="match status" value="1"/>
</dbReference>
<evidence type="ECO:0000256" key="7">
    <source>
        <dbReference type="PIRNR" id="PIRNR000194"/>
    </source>
</evidence>
<dbReference type="InterPro" id="IPR012259">
    <property type="entry name" value="DHFR"/>
</dbReference>
<evidence type="ECO:0000256" key="8">
    <source>
        <dbReference type="RuleBase" id="RU004474"/>
    </source>
</evidence>
<keyword evidence="4 7" id="KW-0554">One-carbon metabolism</keyword>
<proteinExistence type="inferred from homology"/>
<dbReference type="GO" id="GO:0004146">
    <property type="term" value="F:dihydrofolate reductase activity"/>
    <property type="evidence" value="ECO:0007669"/>
    <property type="project" value="UniProtKB-EC"/>
</dbReference>
<dbReference type="Proteomes" id="UP000231333">
    <property type="component" value="Unassembled WGS sequence"/>
</dbReference>
<protein>
    <recommendedName>
        <fullName evidence="3 7">Dihydrofolate reductase</fullName>
        <ecNumber evidence="3 7">1.5.1.3</ecNumber>
    </recommendedName>
</protein>
<dbReference type="PRINTS" id="PR00070">
    <property type="entry name" value="DHFR"/>
</dbReference>
<feature type="domain" description="DHFR" evidence="9">
    <location>
        <begin position="3"/>
        <end position="159"/>
    </location>
</feature>
<dbReference type="InterPro" id="IPR024072">
    <property type="entry name" value="DHFR-like_dom_sf"/>
</dbReference>
<evidence type="ECO:0000256" key="2">
    <source>
        <dbReference type="ARBA" id="ARBA00009539"/>
    </source>
</evidence>
<dbReference type="GO" id="GO:0050661">
    <property type="term" value="F:NADP binding"/>
    <property type="evidence" value="ECO:0007669"/>
    <property type="project" value="InterPro"/>
</dbReference>
<dbReference type="EMBL" id="PCXL01000008">
    <property type="protein sequence ID" value="PIR38781.1"/>
    <property type="molecule type" value="Genomic_DNA"/>
</dbReference>
<dbReference type="PANTHER" id="PTHR48069">
    <property type="entry name" value="DIHYDROFOLATE REDUCTASE"/>
    <property type="match status" value="1"/>
</dbReference>
<dbReference type="EC" id="1.5.1.3" evidence="3 7"/>
<organism evidence="10 11">
    <name type="scientific">Candidatus Zambryskibacteria bacterium CG10_big_fil_rev_8_21_14_0_10_42_12</name>
    <dbReference type="NCBI Taxonomy" id="1975115"/>
    <lineage>
        <taxon>Bacteria</taxon>
        <taxon>Candidatus Zambryskiibacteriota</taxon>
    </lineage>
</organism>
<dbReference type="PIRSF" id="PIRSF000194">
    <property type="entry name" value="DHFR"/>
    <property type="match status" value="1"/>
</dbReference>
<dbReference type="GO" id="GO:0005829">
    <property type="term" value="C:cytosol"/>
    <property type="evidence" value="ECO:0007669"/>
    <property type="project" value="TreeGrafter"/>
</dbReference>
<evidence type="ECO:0000256" key="4">
    <source>
        <dbReference type="ARBA" id="ARBA00022563"/>
    </source>
</evidence>
<dbReference type="GO" id="GO:0046452">
    <property type="term" value="P:dihydrofolate metabolic process"/>
    <property type="evidence" value="ECO:0007669"/>
    <property type="project" value="TreeGrafter"/>
</dbReference>
<evidence type="ECO:0000256" key="1">
    <source>
        <dbReference type="ARBA" id="ARBA00004903"/>
    </source>
</evidence>
<dbReference type="GO" id="GO:0046654">
    <property type="term" value="P:tetrahydrofolate biosynthetic process"/>
    <property type="evidence" value="ECO:0007669"/>
    <property type="project" value="UniProtKB-UniPathway"/>
</dbReference>
<evidence type="ECO:0000256" key="6">
    <source>
        <dbReference type="ARBA" id="ARBA00023002"/>
    </source>
</evidence>
<keyword evidence="5 7" id="KW-0521">NADP</keyword>
<dbReference type="UniPathway" id="UPA00077">
    <property type="reaction ID" value="UER00158"/>
</dbReference>
<dbReference type="InterPro" id="IPR001796">
    <property type="entry name" value="DHFR_dom"/>
</dbReference>
<comment type="caution">
    <text evidence="10">The sequence shown here is derived from an EMBL/GenBank/DDBJ whole genome shotgun (WGS) entry which is preliminary data.</text>
</comment>
<dbReference type="GO" id="GO:0046655">
    <property type="term" value="P:folic acid metabolic process"/>
    <property type="evidence" value="ECO:0007669"/>
    <property type="project" value="TreeGrafter"/>
</dbReference>
<dbReference type="PROSITE" id="PS51330">
    <property type="entry name" value="DHFR_2"/>
    <property type="match status" value="1"/>
</dbReference>
<dbReference type="SUPFAM" id="SSF53597">
    <property type="entry name" value="Dihydrofolate reductase-like"/>
    <property type="match status" value="1"/>
</dbReference>
<gene>
    <name evidence="10" type="ORF">COV34_00480</name>
</gene>
<dbReference type="GO" id="GO:0006730">
    <property type="term" value="P:one-carbon metabolic process"/>
    <property type="evidence" value="ECO:0007669"/>
    <property type="project" value="UniProtKB-KW"/>
</dbReference>
<comment type="similarity">
    <text evidence="2 7 8">Belongs to the dihydrofolate reductase family.</text>
</comment>